<dbReference type="EMBL" id="JAGDYP010000008">
    <property type="protein sequence ID" value="MBO1884850.1"/>
    <property type="molecule type" value="Genomic_DNA"/>
</dbReference>
<keyword evidence="3" id="KW-1185">Reference proteome</keyword>
<evidence type="ECO:0000313" key="3">
    <source>
        <dbReference type="Proteomes" id="UP000681610"/>
    </source>
</evidence>
<proteinExistence type="predicted"/>
<accession>A0ABS3PZT8</accession>
<evidence type="ECO:0000256" key="1">
    <source>
        <dbReference type="SAM" id="Phobius"/>
    </source>
</evidence>
<evidence type="ECO:0008006" key="4">
    <source>
        <dbReference type="Google" id="ProtNLM"/>
    </source>
</evidence>
<reference evidence="2 3" key="1">
    <citation type="submission" date="2021-03" db="EMBL/GenBank/DDBJ databases">
        <title>Isolation and description of Capnocytophaga bilenii sp. nov., a novel Capnocytophaga species, isolated from a gingivitis subject.</title>
        <authorList>
            <person name="Antezack A."/>
            <person name="Monnet-Corti V."/>
            <person name="La Scola B."/>
        </authorList>
    </citation>
    <scope>NUCLEOTIDE SEQUENCE [LARGE SCALE GENOMIC DNA]</scope>
    <source>
        <strain evidence="2 3">Marseille-Q4570</strain>
    </source>
</reference>
<organism evidence="2 3">
    <name type="scientific">Capnocytophaga bilenii</name>
    <dbReference type="NCBI Taxonomy" id="2819369"/>
    <lineage>
        <taxon>Bacteria</taxon>
        <taxon>Pseudomonadati</taxon>
        <taxon>Bacteroidota</taxon>
        <taxon>Flavobacteriia</taxon>
        <taxon>Flavobacteriales</taxon>
        <taxon>Flavobacteriaceae</taxon>
        <taxon>Capnocytophaga</taxon>
    </lineage>
</organism>
<keyword evidence="1" id="KW-1133">Transmembrane helix</keyword>
<dbReference type="Proteomes" id="UP000681610">
    <property type="component" value="Unassembled WGS sequence"/>
</dbReference>
<sequence>MKVTKKTAYIIAGVSLVGLGALAYFLFKPEKGSYIQEEAEKTPDNSPSFRQELKQYRNSKEVKELCRSLLLVMNKTGMINKEQVKELINQVPSDYHMKEFKEYFACHLYQGSMFSKNRRLDLAGWLEESLSSDDFNSILKKYPTLNYRIICK</sequence>
<evidence type="ECO:0000313" key="2">
    <source>
        <dbReference type="EMBL" id="MBO1884850.1"/>
    </source>
</evidence>
<keyword evidence="1" id="KW-0472">Membrane</keyword>
<dbReference type="RefSeq" id="WP_208059264.1">
    <property type="nucleotide sequence ID" value="NZ_CAUQMC010000012.1"/>
</dbReference>
<gene>
    <name evidence="2" type="ORF">J4N46_10610</name>
</gene>
<name>A0ABS3PZT8_9FLAO</name>
<feature type="transmembrane region" description="Helical" evidence="1">
    <location>
        <begin position="7"/>
        <end position="27"/>
    </location>
</feature>
<comment type="caution">
    <text evidence="2">The sequence shown here is derived from an EMBL/GenBank/DDBJ whole genome shotgun (WGS) entry which is preliminary data.</text>
</comment>
<protein>
    <recommendedName>
        <fullName evidence="4">DUF4476 domain-containing protein</fullName>
    </recommendedName>
</protein>
<keyword evidence="1" id="KW-0812">Transmembrane</keyword>